<dbReference type="RefSeq" id="WP_013393192.1">
    <property type="nucleotide sequence ID" value="NC_014640.1"/>
</dbReference>
<dbReference type="Proteomes" id="UP000006876">
    <property type="component" value="Chromosome"/>
</dbReference>
<dbReference type="KEGG" id="axy:AXYL_02551"/>
<evidence type="ECO:0000313" key="2">
    <source>
        <dbReference type="EMBL" id="ADP15872.1"/>
    </source>
</evidence>
<feature type="coiled-coil region" evidence="1">
    <location>
        <begin position="15"/>
        <end position="57"/>
    </location>
</feature>
<dbReference type="OrthoDB" id="6826934at2"/>
<name>E3HPN8_ACHXA</name>
<dbReference type="HOGENOM" id="CLU_675480_0_0_4"/>
<accession>E3HPN8</accession>
<dbReference type="STRING" id="762376.AXYL_02551"/>
<evidence type="ECO:0000313" key="3">
    <source>
        <dbReference type="Proteomes" id="UP000006876"/>
    </source>
</evidence>
<protein>
    <submittedName>
        <fullName evidence="2">Uncharacterized protein</fullName>
    </submittedName>
</protein>
<proteinExistence type="predicted"/>
<keyword evidence="1" id="KW-0175">Coiled coil</keyword>
<gene>
    <name evidence="2" type="ordered locus">AXYL_02551</name>
</gene>
<organism evidence="2 3">
    <name type="scientific">Achromobacter xylosoxidans (strain A8)</name>
    <dbReference type="NCBI Taxonomy" id="762376"/>
    <lineage>
        <taxon>Bacteria</taxon>
        <taxon>Pseudomonadati</taxon>
        <taxon>Pseudomonadota</taxon>
        <taxon>Betaproteobacteria</taxon>
        <taxon>Burkholderiales</taxon>
        <taxon>Alcaligenaceae</taxon>
        <taxon>Achromobacter</taxon>
    </lineage>
</organism>
<feature type="coiled-coil region" evidence="1">
    <location>
        <begin position="181"/>
        <end position="233"/>
    </location>
</feature>
<evidence type="ECO:0000256" key="1">
    <source>
        <dbReference type="SAM" id="Coils"/>
    </source>
</evidence>
<dbReference type="EMBL" id="CP002287">
    <property type="protein sequence ID" value="ADP15872.1"/>
    <property type="molecule type" value="Genomic_DNA"/>
</dbReference>
<sequence length="407" mass="47558">MILKKIMHFFCGRSLEKETATANALIHQLEQHEKAARDRLHAKADEYRAEVAAFKKKRDAELKDLIEFLNEQVGRAQAYVSHLGDFQDKMFVCFDSWMNTSITGQQIDLLSERIDTKLKILDFIAALQVELNRLTQRNERAEWNNMIRQRPIQVSSTFIERTARHVRTSQKNNTDSIRHDLSRLKSHSMRLQTELKELRHERDQRIAASRELMEEHKANKADLSEQYRKCSEIFGKIKDKLSDRFGSALTENDLANSWIAEIEGDVTLPKLISIHRGTAALQLEANEEFNGIQEEFNAIRAKIEANHKLKNFDTLDQDKVMRERLFRARQAAGDKRREISTARQVVYSRGNELRERLGKFESLQPDESIRRIMQIFSMGKDFDVHRAIGVSTREDRRKHYQSRNPNP</sequence>
<reference evidence="2 3" key="1">
    <citation type="journal article" date="2011" name="J. Bacteriol.">
        <title>Complete genome sequence of the haloaromatic acid-degrading bacterium Achromobacter xylosoxidans A8.</title>
        <authorList>
            <person name="Strnad H."/>
            <person name="Ridl J."/>
            <person name="Paces J."/>
            <person name="Kolar M."/>
            <person name="Vlcek C."/>
            <person name="Paces V."/>
        </authorList>
    </citation>
    <scope>NUCLEOTIDE SEQUENCE [LARGE SCALE GENOMIC DNA]</scope>
    <source>
        <strain evidence="2 3">A8</strain>
    </source>
</reference>
<dbReference type="eggNOG" id="ENOG5033UPH">
    <property type="taxonomic scope" value="Bacteria"/>
</dbReference>
<dbReference type="AlphaFoldDB" id="E3HPN8"/>